<sequence length="959" mass="105778">MPRKTSQAVKKDAVAADTKSEAGAPRRSGRAVTKQEPTSGREATRSRRSSTAAQTAASVADSKTPKGRSSVGSRRESASPSDNRSRSGKEGVESPATRVKSTRRSTGRVNYKESDGEEEAATPKYDENFESSEEFEESESDEKSKKKGRNKPVKAVTKGRGAKDKAKSARGRKIKPTKKKADEEEDEGFEASDDSQEPEIIATGRRGKTTPVKEAPRSARSKKQKNEATEVKKPAAEEKPKPSRRSARAASNKEETPKKRPSRRVQAKRYTEEEEDEEEIEETPASKEEEEGEVEEYVKSEPEGSKKRKRASTSEASNKRVKEAESVEDEKIEADDDKVEDVDEKEAEPETKVEVKEDKIGKDQSVELMEVDESDSEDVKIEAKLSPVKNETEVEEVKISDDKPEDGKDKEQAIFSLAKEKLSAANKQESIDSSENLDESMHSSDSEQGSRAEHSLSSGLEDSQDSKEQKEEKVPDTKASVESNEKRDDIDLSSQSSESCQQIDDNSDEPKVITITGISSEPEKVVDKAESNVDIKNRVDTLKNDSSFLPESKPSEPDISPSAPSSAGSTIPSTISHSKESNCDVPVNGSEGVTVTNPPAHVIHSTSSVILEHKEDPAPKANGAHNDIHNNTTAPPDQYYLLPGRKYVANCKITETVRQSIKDQTFGFVSYNLGSPSYDPYLQKDKILNELNNLNAHVICLQQVAKPFFISVLQPSLDALGFKGDFCQPEDSLKGTVTFYKTSLFRVTDRSEVSLKHLIEKELEVSSLDANDRSAVRAHVKRCGNVCFTQLITVIGNHTITIANVQIPPTDPSVHALQVSCLAREIVRINGGTNKPLLLGGEFNMMESEAPYQLLRDGYLSNDMIEELQRRKDVVLPGKENASLLNLLWKSFQHPSSNLCSCYKSVLDHELSIPELKITSPDLLWYSSDSLYTFGVLDIISEKPGERHLSLKADVAFSV</sequence>
<feature type="compositionally biased region" description="Basic and acidic residues" evidence="1">
    <location>
        <begin position="9"/>
        <end position="20"/>
    </location>
</feature>
<feature type="non-terminal residue" evidence="2">
    <location>
        <position position="959"/>
    </location>
</feature>
<evidence type="ECO:0000256" key="1">
    <source>
        <dbReference type="SAM" id="MobiDB-lite"/>
    </source>
</evidence>
<feature type="compositionally biased region" description="Basic and acidic residues" evidence="1">
    <location>
        <begin position="390"/>
        <end position="422"/>
    </location>
</feature>
<feature type="compositionally biased region" description="Acidic residues" evidence="1">
    <location>
        <begin position="183"/>
        <end position="197"/>
    </location>
</feature>
<evidence type="ECO:0000313" key="2">
    <source>
        <dbReference type="EMBL" id="KFM62360.1"/>
    </source>
</evidence>
<reference evidence="2 3" key="1">
    <citation type="submission" date="2013-11" db="EMBL/GenBank/DDBJ databases">
        <title>Genome sequencing of Stegodyphus mimosarum.</title>
        <authorList>
            <person name="Bechsgaard J."/>
        </authorList>
    </citation>
    <scope>NUCLEOTIDE SEQUENCE [LARGE SCALE GENOMIC DNA]</scope>
</reference>
<feature type="compositionally biased region" description="Polar residues" evidence="1">
    <location>
        <begin position="425"/>
        <end position="434"/>
    </location>
</feature>
<feature type="compositionally biased region" description="Basic and acidic residues" evidence="1">
    <location>
        <begin position="348"/>
        <end position="365"/>
    </location>
</feature>
<feature type="compositionally biased region" description="Polar residues" evidence="1">
    <location>
        <begin position="492"/>
        <end position="504"/>
    </location>
</feature>
<feature type="compositionally biased region" description="Acidic residues" evidence="1">
    <location>
        <begin position="128"/>
        <end position="140"/>
    </location>
</feature>
<feature type="compositionally biased region" description="Basic and acidic residues" evidence="1">
    <location>
        <begin position="224"/>
        <end position="241"/>
    </location>
</feature>
<dbReference type="OrthoDB" id="10253982at2759"/>
<keyword evidence="3" id="KW-1185">Reference proteome</keyword>
<feature type="compositionally biased region" description="Basic and acidic residues" evidence="1">
    <location>
        <begin position="521"/>
        <end position="543"/>
    </location>
</feature>
<feature type="compositionally biased region" description="Basic residues" evidence="1">
    <location>
        <begin position="168"/>
        <end position="178"/>
    </location>
</feature>
<dbReference type="SUPFAM" id="SSF56219">
    <property type="entry name" value="DNase I-like"/>
    <property type="match status" value="1"/>
</dbReference>
<dbReference type="Gene3D" id="3.60.10.10">
    <property type="entry name" value="Endonuclease/exonuclease/phosphatase"/>
    <property type="match status" value="1"/>
</dbReference>
<organism evidence="2 3">
    <name type="scientific">Stegodyphus mimosarum</name>
    <name type="common">African social velvet spider</name>
    <dbReference type="NCBI Taxonomy" id="407821"/>
    <lineage>
        <taxon>Eukaryota</taxon>
        <taxon>Metazoa</taxon>
        <taxon>Ecdysozoa</taxon>
        <taxon>Arthropoda</taxon>
        <taxon>Chelicerata</taxon>
        <taxon>Arachnida</taxon>
        <taxon>Araneae</taxon>
        <taxon>Araneomorphae</taxon>
        <taxon>Entelegynae</taxon>
        <taxon>Eresoidea</taxon>
        <taxon>Eresidae</taxon>
        <taxon>Stegodyphus</taxon>
    </lineage>
</organism>
<gene>
    <name evidence="2" type="ORF">X975_05470</name>
</gene>
<dbReference type="InterPro" id="IPR036691">
    <property type="entry name" value="Endo/exonu/phosph_ase_sf"/>
</dbReference>
<feature type="compositionally biased region" description="Low complexity" evidence="1">
    <location>
        <begin position="49"/>
        <end position="62"/>
    </location>
</feature>
<feature type="compositionally biased region" description="Acidic residues" evidence="1">
    <location>
        <begin position="326"/>
        <end position="347"/>
    </location>
</feature>
<feature type="compositionally biased region" description="Basic and acidic residues" evidence="1">
    <location>
        <begin position="439"/>
        <end position="454"/>
    </location>
</feature>
<feature type="compositionally biased region" description="Polar residues" evidence="1">
    <location>
        <begin position="562"/>
        <end position="576"/>
    </location>
</feature>
<feature type="compositionally biased region" description="Basic and acidic residues" evidence="1">
    <location>
        <begin position="73"/>
        <end position="92"/>
    </location>
</feature>
<accession>A0A087TB71</accession>
<evidence type="ECO:0000313" key="3">
    <source>
        <dbReference type="Proteomes" id="UP000054359"/>
    </source>
</evidence>
<dbReference type="OMA" id="NYKESDG"/>
<dbReference type="InterPro" id="IPR050410">
    <property type="entry name" value="CCR4/nocturin_mRNA_transcr"/>
</dbReference>
<feature type="compositionally biased region" description="Basic and acidic residues" evidence="1">
    <location>
        <begin position="296"/>
        <end position="305"/>
    </location>
</feature>
<evidence type="ECO:0008006" key="4">
    <source>
        <dbReference type="Google" id="ProtNLM"/>
    </source>
</evidence>
<dbReference type="Proteomes" id="UP000054359">
    <property type="component" value="Unassembled WGS sequence"/>
</dbReference>
<feature type="compositionally biased region" description="Basic and acidic residues" evidence="1">
    <location>
        <begin position="464"/>
        <end position="476"/>
    </location>
</feature>
<dbReference type="PANTHER" id="PTHR12121">
    <property type="entry name" value="CARBON CATABOLITE REPRESSOR PROTEIN 4"/>
    <property type="match status" value="1"/>
</dbReference>
<proteinExistence type="predicted"/>
<feature type="compositionally biased region" description="Acidic residues" evidence="1">
    <location>
        <begin position="272"/>
        <end position="295"/>
    </location>
</feature>
<dbReference type="PANTHER" id="PTHR12121:SF98">
    <property type="entry name" value="ENDONUCLEASE_EXONUCLEASE_PHOSPHATASE DOMAIN-CONTAINING PROTEIN"/>
    <property type="match status" value="1"/>
</dbReference>
<feature type="region of interest" description="Disordered" evidence="1">
    <location>
        <begin position="1"/>
        <end position="600"/>
    </location>
</feature>
<dbReference type="AlphaFoldDB" id="A0A087TB71"/>
<name>A0A087TB71_STEMI</name>
<dbReference type="GO" id="GO:0000175">
    <property type="term" value="F:3'-5'-RNA exonuclease activity"/>
    <property type="evidence" value="ECO:0007669"/>
    <property type="project" value="TreeGrafter"/>
</dbReference>
<dbReference type="EMBL" id="KK114399">
    <property type="protein sequence ID" value="KFM62360.1"/>
    <property type="molecule type" value="Genomic_DNA"/>
</dbReference>
<dbReference type="STRING" id="407821.A0A087TB71"/>
<protein>
    <recommendedName>
        <fullName evidence="4">Endonuclease/exonuclease/phosphatase domain-containing protein</fullName>
    </recommendedName>
</protein>